<dbReference type="PROSITE" id="PS51273">
    <property type="entry name" value="GATASE_TYPE_1"/>
    <property type="match status" value="1"/>
</dbReference>
<dbReference type="Proteomes" id="UP001281003">
    <property type="component" value="Unassembled WGS sequence"/>
</dbReference>
<dbReference type="PANTHER" id="PTHR42695:SF5">
    <property type="entry name" value="GLUTAMINE AMIDOTRANSFERASE YLR126C-RELATED"/>
    <property type="match status" value="1"/>
</dbReference>
<dbReference type="InterPro" id="IPR029062">
    <property type="entry name" value="Class_I_gatase-like"/>
</dbReference>
<proteinExistence type="predicted"/>
<dbReference type="Gene3D" id="3.40.50.880">
    <property type="match status" value="1"/>
</dbReference>
<dbReference type="SUPFAM" id="SSF52317">
    <property type="entry name" value="Class I glutamine amidotransferase-like"/>
    <property type="match status" value="1"/>
</dbReference>
<dbReference type="EMBL" id="JAUTDP010000004">
    <property type="protein sequence ID" value="KAK3400356.1"/>
    <property type="molecule type" value="Genomic_DNA"/>
</dbReference>
<dbReference type="GO" id="GO:0005829">
    <property type="term" value="C:cytosol"/>
    <property type="evidence" value="ECO:0007669"/>
    <property type="project" value="TreeGrafter"/>
</dbReference>
<dbReference type="InterPro" id="IPR017926">
    <property type="entry name" value="GATASE"/>
</dbReference>
<dbReference type="InterPro" id="IPR044992">
    <property type="entry name" value="ChyE-like"/>
</dbReference>
<comment type="caution">
    <text evidence="2">The sequence shown here is derived from an EMBL/GenBank/DDBJ whole genome shotgun (WGS) entry which is preliminary data.</text>
</comment>
<reference evidence="2" key="2">
    <citation type="submission" date="2023-07" db="EMBL/GenBank/DDBJ databases">
        <authorList>
            <consortium name="Lawrence Berkeley National Laboratory"/>
            <person name="Haridas S."/>
            <person name="Hensen N."/>
            <person name="Bonometti L."/>
            <person name="Westerberg I."/>
            <person name="Brannstrom I.O."/>
            <person name="Guillou S."/>
            <person name="Cros-Aarteil S."/>
            <person name="Calhoun S."/>
            <person name="Kuo A."/>
            <person name="Mondo S."/>
            <person name="Pangilinan J."/>
            <person name="Riley R."/>
            <person name="LaButti K."/>
            <person name="Andreopoulos B."/>
            <person name="Lipzen A."/>
            <person name="Chen C."/>
            <person name="Yanf M."/>
            <person name="Daum C."/>
            <person name="Ng V."/>
            <person name="Clum A."/>
            <person name="Steindorff A."/>
            <person name="Ohm R."/>
            <person name="Martin F."/>
            <person name="Silar P."/>
            <person name="Natvig D."/>
            <person name="Lalanne C."/>
            <person name="Gautier V."/>
            <person name="Ament-velasquez S.L."/>
            <person name="Kruys A."/>
            <person name="Hutchinson M.I."/>
            <person name="Powell A.J."/>
            <person name="Barry K."/>
            <person name="Miller A.N."/>
            <person name="Grigoriev I.V."/>
            <person name="Debuchy R."/>
            <person name="Gladieux P."/>
            <person name="Thoren M.H."/>
            <person name="Johannesson H."/>
        </authorList>
    </citation>
    <scope>NUCLEOTIDE SEQUENCE</scope>
    <source>
        <strain evidence="2">FGSC 1904</strain>
    </source>
</reference>
<reference evidence="2" key="1">
    <citation type="journal article" date="2023" name="Mol. Phylogenet. Evol.">
        <title>Genome-scale phylogeny and comparative genomics of the fungal order Sordariales.</title>
        <authorList>
            <person name="Hensen N."/>
            <person name="Bonometti L."/>
            <person name="Westerberg I."/>
            <person name="Brannstrom I.O."/>
            <person name="Guillou S."/>
            <person name="Cros-Aarteil S."/>
            <person name="Calhoun S."/>
            <person name="Haridas S."/>
            <person name="Kuo A."/>
            <person name="Mondo S."/>
            <person name="Pangilinan J."/>
            <person name="Riley R."/>
            <person name="LaButti K."/>
            <person name="Andreopoulos B."/>
            <person name="Lipzen A."/>
            <person name="Chen C."/>
            <person name="Yan M."/>
            <person name="Daum C."/>
            <person name="Ng V."/>
            <person name="Clum A."/>
            <person name="Steindorff A."/>
            <person name="Ohm R.A."/>
            <person name="Martin F."/>
            <person name="Silar P."/>
            <person name="Natvig D.O."/>
            <person name="Lalanne C."/>
            <person name="Gautier V."/>
            <person name="Ament-Velasquez S.L."/>
            <person name="Kruys A."/>
            <person name="Hutchinson M.I."/>
            <person name="Powell A.J."/>
            <person name="Barry K."/>
            <person name="Miller A.N."/>
            <person name="Grigoriev I.V."/>
            <person name="Debuchy R."/>
            <person name="Gladieux P."/>
            <person name="Hiltunen Thoren M."/>
            <person name="Johannesson H."/>
        </authorList>
    </citation>
    <scope>NUCLEOTIDE SEQUENCE</scope>
    <source>
        <strain evidence="2">FGSC 1904</strain>
    </source>
</reference>
<accession>A0AAE0UDN4</accession>
<evidence type="ECO:0000313" key="2">
    <source>
        <dbReference type="EMBL" id="KAK3400356.1"/>
    </source>
</evidence>
<evidence type="ECO:0000259" key="1">
    <source>
        <dbReference type="Pfam" id="PF00117"/>
    </source>
</evidence>
<keyword evidence="2" id="KW-0315">Glutamine amidotransferase</keyword>
<feature type="domain" description="Glutamine amidotransferase" evidence="1">
    <location>
        <begin position="82"/>
        <end position="224"/>
    </location>
</feature>
<evidence type="ECO:0000313" key="3">
    <source>
        <dbReference type="Proteomes" id="UP001281003"/>
    </source>
</evidence>
<dbReference type="Pfam" id="PF00117">
    <property type="entry name" value="GATase"/>
    <property type="match status" value="1"/>
</dbReference>
<organism evidence="2 3">
    <name type="scientific">Sordaria brevicollis</name>
    <dbReference type="NCBI Taxonomy" id="83679"/>
    <lineage>
        <taxon>Eukaryota</taxon>
        <taxon>Fungi</taxon>
        <taxon>Dikarya</taxon>
        <taxon>Ascomycota</taxon>
        <taxon>Pezizomycotina</taxon>
        <taxon>Sordariomycetes</taxon>
        <taxon>Sordariomycetidae</taxon>
        <taxon>Sordariales</taxon>
        <taxon>Sordariaceae</taxon>
        <taxon>Sordaria</taxon>
    </lineage>
</organism>
<dbReference type="GO" id="GO:0005634">
    <property type="term" value="C:nucleus"/>
    <property type="evidence" value="ECO:0007669"/>
    <property type="project" value="TreeGrafter"/>
</dbReference>
<dbReference type="PANTHER" id="PTHR42695">
    <property type="entry name" value="GLUTAMINE AMIDOTRANSFERASE YLR126C-RELATED"/>
    <property type="match status" value="1"/>
</dbReference>
<dbReference type="AlphaFoldDB" id="A0AAE0UDN4"/>
<protein>
    <submittedName>
        <fullName evidence="2">Class I glutamine amidotransferase-like protein</fullName>
    </submittedName>
</protein>
<name>A0AAE0UDN4_SORBR</name>
<dbReference type="CDD" id="cd01741">
    <property type="entry name" value="GATase1_1"/>
    <property type="match status" value="1"/>
</dbReference>
<gene>
    <name evidence="2" type="ORF">B0T20DRAFT_182711</name>
</gene>
<sequence>MSSSSSSQEPIPPPPSPIRLAILEADTPPATTHARYNGYRGVFTHLFNRALSAPSQQPLSSYLSISAYDVVNHHQPSDYPSLSEVDAILITGSKHSAFENDPWILSLTEFVKKAVTEGDNGRTVKVIGVCFGHQIVGRALGQTVERNEKGWEVSVTRVGLTEAGKGLFKGAGEELKIQQMHRDHVVGVPEGAQLLASTNVCENQGFVIPGKVITVQGHPEFTVDIMEELLESRRAIGLFNEELYGSGVERNKVDDGVFIAQAFYRFLTQD</sequence>
<keyword evidence="3" id="KW-1185">Reference proteome</keyword>